<reference evidence="8" key="1">
    <citation type="journal article" date="2019" name="Int. J. Syst. Evol. Microbiol.">
        <title>The Global Catalogue of Microorganisms (GCM) 10K type strain sequencing project: providing services to taxonomists for standard genome sequencing and annotation.</title>
        <authorList>
            <consortium name="The Broad Institute Genomics Platform"/>
            <consortium name="The Broad Institute Genome Sequencing Center for Infectious Disease"/>
            <person name="Wu L."/>
            <person name="Ma J."/>
        </authorList>
    </citation>
    <scope>NUCLEOTIDE SEQUENCE [LARGE SCALE GENOMIC DNA]</scope>
    <source>
        <strain evidence="8">JCM 30742</strain>
    </source>
</reference>
<keyword evidence="2" id="KW-0285">Flavoprotein</keyword>
<dbReference type="RefSeq" id="WP_345150256.1">
    <property type="nucleotide sequence ID" value="NZ_BAABEO010000011.1"/>
</dbReference>
<organism evidence="7 8">
    <name type="scientific">Arthrobacter ginkgonis</name>
    <dbReference type="NCBI Taxonomy" id="1630594"/>
    <lineage>
        <taxon>Bacteria</taxon>
        <taxon>Bacillati</taxon>
        <taxon>Actinomycetota</taxon>
        <taxon>Actinomycetes</taxon>
        <taxon>Micrococcales</taxon>
        <taxon>Micrococcaceae</taxon>
        <taxon>Arthrobacter</taxon>
    </lineage>
</organism>
<name>A0ABP7C7C0_9MICC</name>
<gene>
    <name evidence="7" type="ORF">GCM10023081_18610</name>
</gene>
<dbReference type="SUPFAM" id="SSF51905">
    <property type="entry name" value="FAD/NAD(P)-binding domain"/>
    <property type="match status" value="2"/>
</dbReference>
<keyword evidence="3" id="KW-0274">FAD</keyword>
<dbReference type="Gene3D" id="3.30.390.30">
    <property type="match status" value="1"/>
</dbReference>
<dbReference type="InterPro" id="IPR028202">
    <property type="entry name" value="Reductase_C"/>
</dbReference>
<evidence type="ECO:0000256" key="4">
    <source>
        <dbReference type="ARBA" id="ARBA00023002"/>
    </source>
</evidence>
<evidence type="ECO:0000259" key="5">
    <source>
        <dbReference type="Pfam" id="PF07992"/>
    </source>
</evidence>
<evidence type="ECO:0000259" key="6">
    <source>
        <dbReference type="Pfam" id="PF14759"/>
    </source>
</evidence>
<protein>
    <submittedName>
        <fullName evidence="7">FAD-dependent oxidoreductase</fullName>
    </submittedName>
</protein>
<dbReference type="InterPro" id="IPR016156">
    <property type="entry name" value="FAD/NAD-linked_Rdtase_dimer_sf"/>
</dbReference>
<feature type="domain" description="Reductase C-terminal" evidence="6">
    <location>
        <begin position="330"/>
        <end position="413"/>
    </location>
</feature>
<dbReference type="PRINTS" id="PR00411">
    <property type="entry name" value="PNDRDTASEI"/>
</dbReference>
<evidence type="ECO:0000256" key="3">
    <source>
        <dbReference type="ARBA" id="ARBA00022827"/>
    </source>
</evidence>
<dbReference type="Pfam" id="PF14759">
    <property type="entry name" value="Reductase_C"/>
    <property type="match status" value="1"/>
</dbReference>
<keyword evidence="4" id="KW-0560">Oxidoreductase</keyword>
<keyword evidence="8" id="KW-1185">Reference proteome</keyword>
<dbReference type="Proteomes" id="UP001500752">
    <property type="component" value="Unassembled WGS sequence"/>
</dbReference>
<comment type="cofactor">
    <cofactor evidence="1">
        <name>FAD</name>
        <dbReference type="ChEBI" id="CHEBI:57692"/>
    </cofactor>
</comment>
<sequence length="423" mass="43388">MGVVIVGGGQAGLQAADSLRAEGYAGSIDIVADEPGTPYQRPPLSKDYLVPGKDAAPLPLRGPGFLEGKGIVLHDGVAAVAIERRGRQVVLSGGRTLGYDHLVLATGAANRRLACEGADLPGIHGLKTLPDAEALHAALSAPPTGGARSVVVIGAGFIGLEFAAAARAHGAEVTVLEFAPRPMGRALTAVTAEWFAAAHARMGVRLRLNEGIERFEAGPDGRVAAAVSTAGERYAADLVVVGIGVVPNDQLAAAAGLETANGIVVDETLRTSDPAVLAIGDCASFPNVHTGTRTRLESVQNATDQGRHAARTIMGSTIINGTEPYRDLPWFWSTQGALRLQIAGLSAPDDLTVVAGDPEAGKFSVLCYRDGRLAAVESVDQPGEHIAARKLLAAGQGPDAAEAAAEGFSLKAFARQAPALAGR</sequence>
<dbReference type="Pfam" id="PF07992">
    <property type="entry name" value="Pyr_redox_2"/>
    <property type="match status" value="1"/>
</dbReference>
<dbReference type="InterPro" id="IPR036188">
    <property type="entry name" value="FAD/NAD-bd_sf"/>
</dbReference>
<dbReference type="SUPFAM" id="SSF55424">
    <property type="entry name" value="FAD/NAD-linked reductases, dimerisation (C-terminal) domain"/>
    <property type="match status" value="1"/>
</dbReference>
<dbReference type="InterPro" id="IPR050446">
    <property type="entry name" value="FAD-oxidoreductase/Apoptosis"/>
</dbReference>
<dbReference type="EMBL" id="BAABEO010000011">
    <property type="protein sequence ID" value="GAA3680761.1"/>
    <property type="molecule type" value="Genomic_DNA"/>
</dbReference>
<dbReference type="PANTHER" id="PTHR43557">
    <property type="entry name" value="APOPTOSIS-INDUCING FACTOR 1"/>
    <property type="match status" value="1"/>
</dbReference>
<evidence type="ECO:0000313" key="8">
    <source>
        <dbReference type="Proteomes" id="UP001500752"/>
    </source>
</evidence>
<dbReference type="InterPro" id="IPR023753">
    <property type="entry name" value="FAD/NAD-binding_dom"/>
</dbReference>
<proteinExistence type="predicted"/>
<accession>A0ABP7C7C0</accession>
<evidence type="ECO:0000256" key="2">
    <source>
        <dbReference type="ARBA" id="ARBA00022630"/>
    </source>
</evidence>
<evidence type="ECO:0000256" key="1">
    <source>
        <dbReference type="ARBA" id="ARBA00001974"/>
    </source>
</evidence>
<dbReference type="PANTHER" id="PTHR43557:SF2">
    <property type="entry name" value="RIESKE DOMAIN-CONTAINING PROTEIN-RELATED"/>
    <property type="match status" value="1"/>
</dbReference>
<comment type="caution">
    <text evidence="7">The sequence shown here is derived from an EMBL/GenBank/DDBJ whole genome shotgun (WGS) entry which is preliminary data.</text>
</comment>
<dbReference type="PRINTS" id="PR00368">
    <property type="entry name" value="FADPNR"/>
</dbReference>
<feature type="domain" description="FAD/NAD(P)-binding" evidence="5">
    <location>
        <begin position="3"/>
        <end position="306"/>
    </location>
</feature>
<evidence type="ECO:0000313" key="7">
    <source>
        <dbReference type="EMBL" id="GAA3680761.1"/>
    </source>
</evidence>
<dbReference type="Gene3D" id="3.50.50.60">
    <property type="entry name" value="FAD/NAD(P)-binding domain"/>
    <property type="match status" value="2"/>
</dbReference>